<feature type="domain" description="SSD" evidence="2">
    <location>
        <begin position="141"/>
        <end position="260"/>
    </location>
</feature>
<evidence type="ECO:0000313" key="3">
    <source>
        <dbReference type="EMBL" id="GAB1584747.1"/>
    </source>
</evidence>
<dbReference type="PROSITE" id="PS50156">
    <property type="entry name" value="SSD"/>
    <property type="match status" value="1"/>
</dbReference>
<dbReference type="InterPro" id="IPR001036">
    <property type="entry name" value="Acrflvin-R"/>
</dbReference>
<keyword evidence="1" id="KW-0472">Membrane</keyword>
<evidence type="ECO:0000259" key="2">
    <source>
        <dbReference type="PROSITE" id="PS50156"/>
    </source>
</evidence>
<evidence type="ECO:0000313" key="4">
    <source>
        <dbReference type="Proteomes" id="UP001628091"/>
    </source>
</evidence>
<feature type="transmembrane region" description="Helical" evidence="1">
    <location>
        <begin position="755"/>
        <end position="781"/>
    </location>
</feature>
<feature type="transmembrane region" description="Helical" evidence="1">
    <location>
        <begin position="203"/>
        <end position="223"/>
    </location>
</feature>
<dbReference type="SUPFAM" id="SSF82693">
    <property type="entry name" value="Multidrug efflux transporter AcrB pore domain, PN1, PN2, PC1 and PC2 subdomains"/>
    <property type="match status" value="1"/>
</dbReference>
<organism evidence="3 4">
    <name type="scientific">Phyllobacterium phragmitis</name>
    <dbReference type="NCBI Taxonomy" id="2670329"/>
    <lineage>
        <taxon>Bacteria</taxon>
        <taxon>Pseudomonadati</taxon>
        <taxon>Pseudomonadota</taxon>
        <taxon>Alphaproteobacteria</taxon>
        <taxon>Hyphomicrobiales</taxon>
        <taxon>Phyllobacteriaceae</taxon>
        <taxon>Phyllobacterium</taxon>
    </lineage>
</organism>
<keyword evidence="1" id="KW-0812">Transmembrane</keyword>
<dbReference type="Pfam" id="PF00873">
    <property type="entry name" value="ACR_tran"/>
    <property type="match status" value="1"/>
</dbReference>
<dbReference type="PANTHER" id="PTHR32063:SF30">
    <property type="entry name" value="ACRB_ACRD_ACRF FAMILY PROTEIN"/>
    <property type="match status" value="1"/>
</dbReference>
<dbReference type="RefSeq" id="WP_407867094.1">
    <property type="nucleotide sequence ID" value="NZ_BAAFZP010000002.1"/>
</dbReference>
<dbReference type="SUPFAM" id="SSF82714">
    <property type="entry name" value="Multidrug efflux transporter AcrB TolC docking domain, DN and DC subdomains"/>
    <property type="match status" value="1"/>
</dbReference>
<dbReference type="InterPro" id="IPR027463">
    <property type="entry name" value="AcrB_DN_DC_subdom"/>
</dbReference>
<feature type="transmembrane region" description="Helical" evidence="1">
    <location>
        <begin position="159"/>
        <end position="182"/>
    </location>
</feature>
<evidence type="ECO:0000256" key="1">
    <source>
        <dbReference type="SAM" id="Phobius"/>
    </source>
</evidence>
<accession>A0ABQ0H766</accession>
<dbReference type="Gene3D" id="3.30.70.1320">
    <property type="entry name" value="Multidrug efflux transporter AcrB pore domain like"/>
    <property type="match status" value="1"/>
</dbReference>
<dbReference type="Gene3D" id="3.30.70.1430">
    <property type="entry name" value="Multidrug efflux transporter AcrB pore domain"/>
    <property type="match status" value="1"/>
</dbReference>
<keyword evidence="4" id="KW-1185">Reference proteome</keyword>
<keyword evidence="1" id="KW-1133">Transmembrane helix</keyword>
<reference evidence="3 4" key="1">
    <citation type="submission" date="2024-10" db="EMBL/GenBank/DDBJ databases">
        <title>Isolation, draft genome sequencing and identification of Phyllobacterium sp. NSA23, isolated from leaf soil.</title>
        <authorList>
            <person name="Akita H."/>
        </authorList>
    </citation>
    <scope>NUCLEOTIDE SEQUENCE [LARGE SCALE GENOMIC DNA]</scope>
    <source>
        <strain evidence="3 4">NSA23</strain>
    </source>
</reference>
<dbReference type="Gene3D" id="3.30.70.1440">
    <property type="entry name" value="Multidrug efflux transporter AcrB pore domain"/>
    <property type="match status" value="1"/>
</dbReference>
<feature type="transmembrane region" description="Helical" evidence="1">
    <location>
        <begin position="108"/>
        <end position="125"/>
    </location>
</feature>
<gene>
    <name evidence="3" type="primary">mexN</name>
    <name evidence="3" type="ORF">PPNSA23_46900</name>
</gene>
<name>A0ABQ0H766_9HYPH</name>
<feature type="transmembrane region" description="Helical" evidence="1">
    <location>
        <begin position="677"/>
        <end position="702"/>
    </location>
</feature>
<feature type="transmembrane region" description="Helical" evidence="1">
    <location>
        <begin position="132"/>
        <end position="153"/>
    </location>
</feature>
<feature type="transmembrane region" description="Helical" evidence="1">
    <location>
        <begin position="235"/>
        <end position="261"/>
    </location>
</feature>
<feature type="transmembrane region" description="Helical" evidence="1">
    <location>
        <begin position="626"/>
        <end position="644"/>
    </location>
</feature>
<dbReference type="Gene3D" id="3.30.2090.10">
    <property type="entry name" value="Multidrug efflux transporter AcrB TolC docking domain, DN and DC subdomains"/>
    <property type="match status" value="2"/>
</dbReference>
<dbReference type="SUPFAM" id="SSF82866">
    <property type="entry name" value="Multidrug efflux transporter AcrB transmembrane domain"/>
    <property type="match status" value="2"/>
</dbReference>
<dbReference type="Gene3D" id="1.20.1640.10">
    <property type="entry name" value="Multidrug efflux transporter AcrB transmembrane domain"/>
    <property type="match status" value="2"/>
</dbReference>
<dbReference type="PANTHER" id="PTHR32063">
    <property type="match status" value="1"/>
</dbReference>
<proteinExistence type="predicted"/>
<dbReference type="EMBL" id="BAAFZP010000002">
    <property type="protein sequence ID" value="GAB1584747.1"/>
    <property type="molecule type" value="Genomic_DNA"/>
</dbReference>
<comment type="caution">
    <text evidence="3">The sequence shown here is derived from an EMBL/GenBank/DDBJ whole genome shotgun (WGS) entry which is preliminary data.</text>
</comment>
<feature type="transmembrane region" description="Helical" evidence="1">
    <location>
        <begin position="297"/>
        <end position="316"/>
    </location>
</feature>
<dbReference type="InterPro" id="IPR000731">
    <property type="entry name" value="SSD"/>
</dbReference>
<dbReference type="Proteomes" id="UP001628091">
    <property type="component" value="Unassembled WGS sequence"/>
</dbReference>
<protein>
    <submittedName>
        <fullName evidence="3">Multidrug efflux RND transporter permease subunit MexN</fullName>
    </submittedName>
</protein>
<feature type="transmembrane region" description="Helical" evidence="1">
    <location>
        <begin position="723"/>
        <end position="743"/>
    </location>
</feature>
<sequence length="804" mass="86400">MQTNDQLFTEGDYQNVVITWRNGAPVRIGDIAKVTVGPEDAYVGAWPSGAPGLGVIVQRQPGANIIEIADRITEELPRLRESLPSDVNVAVLNDRTRTIRASLHEVELTLVVTLVLVVMVMGVFLRQVSATAIVAVILGISVIATFAAMYLFGFSLNNLTLVALVIAIGFVVDDAIVVVKNIHRHMEAGASAVEAALEGAREIGFTVVPITLSLIAAFTPLLFMGGIVGRLFREFSLTIALSLLISVVLALALAPTLCALFMKAPKHGVGHGKKTLTDRLGVGYASALRWSLRHKTFTMAVFLATIAATVATYIHIPKGFFPPQDTAFIIGTTIAPEDISYEAMREKHLALADIVRADPAVQDFSTAIGRTGGSQSLANGRLWIVLKDRSDRDVSAEGFIPRIRPKLAAIPGVAVQLRSAQDINLGIGGAAQYSYVMTAADQAELAPWAERLTRAMADSPAFRDVRHDMQLGARIQQITIDRAAAARYGISVDMIDQALYDSFGQRQIGEYQTQIGQYQIVLEVEPSQFSRVATLNSLFLRAPTGGMVPLSAVAKVEPQQAGPLFINRSGLAPSATISFNLPVGVSLGEAISTIERLKTEIRVPVTVGGRTQGTARAFEDSLASQPFLIAAALIAVYIILGVLYESFLTPTVILSTLPSAGLGALLLIWLWGLDFSVMALIGVILLIGIVKKNGILMVDFALDAERRRGFDMEEAIYQAAVTRFRPIIMTTIAALLAAIPLMLATGTGAELREPLGVAVVGGLLVNQALTLFSTPVVYVVLNRTFNRKKRRERTNDLDVIPGPA</sequence>